<dbReference type="RefSeq" id="WP_208902806.1">
    <property type="nucleotide sequence ID" value="NZ_CP011497.1"/>
</dbReference>
<gene>
    <name evidence="4" type="ORF">ABB07_36440</name>
</gene>
<dbReference type="NCBIfam" id="TIGR00377">
    <property type="entry name" value="ant_ant_sig"/>
    <property type="match status" value="1"/>
</dbReference>
<dbReference type="Gene3D" id="3.30.750.24">
    <property type="entry name" value="STAS domain"/>
    <property type="match status" value="1"/>
</dbReference>
<proteinExistence type="inferred from homology"/>
<evidence type="ECO:0000313" key="5">
    <source>
        <dbReference type="Proteomes" id="UP000035366"/>
    </source>
</evidence>
<dbReference type="PROSITE" id="PS50801">
    <property type="entry name" value="STAS"/>
    <property type="match status" value="1"/>
</dbReference>
<accession>A0ABM5TWA4</accession>
<name>A0ABM5TWA4_9ACTN</name>
<evidence type="ECO:0000256" key="1">
    <source>
        <dbReference type="ARBA" id="ARBA00009013"/>
    </source>
</evidence>
<sequence length="132" mass="13849">MSENDAACSAAHHTAAEVLAPHQVAGGATVVSLHGEIDVLTVPALSRRLDALTTCPQPDLVLDLRPVTFIDCAGLGALCRARNRTLARRGRLRLVTDSAGFRRILRATGLGDVFEVHTRLPQPLPGPTGGAA</sequence>
<feature type="domain" description="STAS" evidence="3">
    <location>
        <begin position="27"/>
        <end position="110"/>
    </location>
</feature>
<reference evidence="4 5" key="1">
    <citation type="journal article" date="2015" name="ISME J.">
        <title>Draft Genome Sequence of Streptomyces incarnatus NRRL8089, which Produces the Nucleoside Antibiotic Sinefungin.</title>
        <authorList>
            <person name="Oshima K."/>
            <person name="Hattori M."/>
            <person name="Shimizu H."/>
            <person name="Fukuda K."/>
            <person name="Nemoto M."/>
            <person name="Inagaki K."/>
            <person name="Tamura T."/>
        </authorList>
    </citation>
    <scope>NUCLEOTIDE SEQUENCE [LARGE SCALE GENOMIC DNA]</scope>
    <source>
        <strain evidence="4 5">NRRL 8089</strain>
    </source>
</reference>
<dbReference type="InterPro" id="IPR003658">
    <property type="entry name" value="Anti-sigma_ant"/>
</dbReference>
<dbReference type="SUPFAM" id="SSF52091">
    <property type="entry name" value="SpoIIaa-like"/>
    <property type="match status" value="1"/>
</dbReference>
<dbReference type="EMBL" id="CP011497">
    <property type="protein sequence ID" value="AKJ15356.1"/>
    <property type="molecule type" value="Genomic_DNA"/>
</dbReference>
<dbReference type="CDD" id="cd07043">
    <property type="entry name" value="STAS_anti-anti-sigma_factors"/>
    <property type="match status" value="1"/>
</dbReference>
<keyword evidence="5" id="KW-1185">Reference proteome</keyword>
<evidence type="ECO:0000256" key="2">
    <source>
        <dbReference type="RuleBase" id="RU003749"/>
    </source>
</evidence>
<dbReference type="InterPro" id="IPR036513">
    <property type="entry name" value="STAS_dom_sf"/>
</dbReference>
<evidence type="ECO:0000313" key="4">
    <source>
        <dbReference type="EMBL" id="AKJ15356.1"/>
    </source>
</evidence>
<dbReference type="PANTHER" id="PTHR33495">
    <property type="entry name" value="ANTI-SIGMA FACTOR ANTAGONIST TM_1081-RELATED-RELATED"/>
    <property type="match status" value="1"/>
</dbReference>
<dbReference type="Pfam" id="PF01740">
    <property type="entry name" value="STAS"/>
    <property type="match status" value="1"/>
</dbReference>
<dbReference type="InterPro" id="IPR002645">
    <property type="entry name" value="STAS_dom"/>
</dbReference>
<evidence type="ECO:0000259" key="3">
    <source>
        <dbReference type="PROSITE" id="PS50801"/>
    </source>
</evidence>
<dbReference type="Proteomes" id="UP000035366">
    <property type="component" value="Chromosome"/>
</dbReference>
<comment type="similarity">
    <text evidence="1 2">Belongs to the anti-sigma-factor antagonist family.</text>
</comment>
<organism evidence="4 5">
    <name type="scientific">Streptomyces incarnatus</name>
    <dbReference type="NCBI Taxonomy" id="665007"/>
    <lineage>
        <taxon>Bacteria</taxon>
        <taxon>Bacillati</taxon>
        <taxon>Actinomycetota</taxon>
        <taxon>Actinomycetes</taxon>
        <taxon>Kitasatosporales</taxon>
        <taxon>Streptomycetaceae</taxon>
        <taxon>Streptomyces</taxon>
    </lineage>
</organism>
<dbReference type="PANTHER" id="PTHR33495:SF2">
    <property type="entry name" value="ANTI-SIGMA FACTOR ANTAGONIST TM_1081-RELATED"/>
    <property type="match status" value="1"/>
</dbReference>
<protein>
    <recommendedName>
        <fullName evidence="2">Anti-sigma factor antagonist</fullName>
    </recommendedName>
</protein>